<dbReference type="GO" id="GO:0008270">
    <property type="term" value="F:zinc ion binding"/>
    <property type="evidence" value="ECO:0007669"/>
    <property type="project" value="UniProtKB-KW"/>
</dbReference>
<dbReference type="Pfam" id="PF00096">
    <property type="entry name" value="zf-C2H2"/>
    <property type="match status" value="1"/>
</dbReference>
<keyword evidence="1" id="KW-0479">Metal-binding</keyword>
<evidence type="ECO:0000256" key="5">
    <source>
        <dbReference type="PROSITE-ProRule" id="PRU00042"/>
    </source>
</evidence>
<dbReference type="STRING" id="188477.A0A433TYB7"/>
<evidence type="ECO:0000256" key="1">
    <source>
        <dbReference type="ARBA" id="ARBA00022723"/>
    </source>
</evidence>
<dbReference type="PANTHER" id="PTHR23226">
    <property type="entry name" value="ZINC FINGER AND SCAN DOMAIN-CONTAINING"/>
    <property type="match status" value="1"/>
</dbReference>
<dbReference type="InterPro" id="IPR013087">
    <property type="entry name" value="Znf_C2H2_type"/>
</dbReference>
<dbReference type="SUPFAM" id="SSF57667">
    <property type="entry name" value="beta-beta-alpha zinc fingers"/>
    <property type="match status" value="1"/>
</dbReference>
<dbReference type="GO" id="GO:0000981">
    <property type="term" value="F:DNA-binding transcription factor activity, RNA polymerase II-specific"/>
    <property type="evidence" value="ECO:0007669"/>
    <property type="project" value="TreeGrafter"/>
</dbReference>
<dbReference type="EMBL" id="RQTK01000134">
    <property type="protein sequence ID" value="RUS86566.1"/>
    <property type="molecule type" value="Genomic_DNA"/>
</dbReference>
<evidence type="ECO:0000256" key="3">
    <source>
        <dbReference type="ARBA" id="ARBA00022771"/>
    </source>
</evidence>
<dbReference type="Proteomes" id="UP000271974">
    <property type="component" value="Unassembled WGS sequence"/>
</dbReference>
<name>A0A433TYB7_ELYCH</name>
<feature type="domain" description="C2H2-type" evidence="6">
    <location>
        <begin position="113"/>
        <end position="140"/>
    </location>
</feature>
<dbReference type="Gene3D" id="3.30.160.60">
    <property type="entry name" value="Classic Zinc Finger"/>
    <property type="match status" value="2"/>
</dbReference>
<reference evidence="7 8" key="1">
    <citation type="submission" date="2019-01" db="EMBL/GenBank/DDBJ databases">
        <title>A draft genome assembly of the solar-powered sea slug Elysia chlorotica.</title>
        <authorList>
            <person name="Cai H."/>
            <person name="Li Q."/>
            <person name="Fang X."/>
            <person name="Li J."/>
            <person name="Curtis N.E."/>
            <person name="Altenburger A."/>
            <person name="Shibata T."/>
            <person name="Feng M."/>
            <person name="Maeda T."/>
            <person name="Schwartz J.A."/>
            <person name="Shigenobu S."/>
            <person name="Lundholm N."/>
            <person name="Nishiyama T."/>
            <person name="Yang H."/>
            <person name="Hasebe M."/>
            <person name="Li S."/>
            <person name="Pierce S.K."/>
            <person name="Wang J."/>
        </authorList>
    </citation>
    <scope>NUCLEOTIDE SEQUENCE [LARGE SCALE GENOMIC DNA]</scope>
    <source>
        <strain evidence="7">EC2010</strain>
        <tissue evidence="7">Whole organism of an adult</tissue>
    </source>
</reference>
<comment type="caution">
    <text evidence="7">The sequence shown here is derived from an EMBL/GenBank/DDBJ whole genome shotgun (WGS) entry which is preliminary data.</text>
</comment>
<dbReference type="GO" id="GO:0000978">
    <property type="term" value="F:RNA polymerase II cis-regulatory region sequence-specific DNA binding"/>
    <property type="evidence" value="ECO:0007669"/>
    <property type="project" value="TreeGrafter"/>
</dbReference>
<dbReference type="PANTHER" id="PTHR23226:SF397">
    <property type="entry name" value="C2H2-TYPE DOMAIN-CONTAINING PROTEIN"/>
    <property type="match status" value="1"/>
</dbReference>
<feature type="non-terminal residue" evidence="7">
    <location>
        <position position="150"/>
    </location>
</feature>
<keyword evidence="3 5" id="KW-0863">Zinc-finger</keyword>
<dbReference type="AlphaFoldDB" id="A0A433TYB7"/>
<sequence length="150" mass="17286">MEEDSSFDVKPDVKHFFYLQEEKPDINVLGLKEEPSSLDGFESNETDFNTLKEEKPCIAALRVSVEEYSAKQKLEREYSTPREELSDGIKMCLQVNLTTDRLLPPKSQGETPYTCEDCGKCFNLKHHLTRHQRSHTGKKPYTCEDCGKCF</sequence>
<proteinExistence type="predicted"/>
<keyword evidence="8" id="KW-1185">Reference proteome</keyword>
<dbReference type="PROSITE" id="PS50157">
    <property type="entry name" value="ZINC_FINGER_C2H2_2"/>
    <property type="match status" value="1"/>
</dbReference>
<evidence type="ECO:0000256" key="2">
    <source>
        <dbReference type="ARBA" id="ARBA00022737"/>
    </source>
</evidence>
<evidence type="ECO:0000313" key="8">
    <source>
        <dbReference type="Proteomes" id="UP000271974"/>
    </source>
</evidence>
<organism evidence="7 8">
    <name type="scientific">Elysia chlorotica</name>
    <name type="common">Eastern emerald elysia</name>
    <name type="synonym">Sea slug</name>
    <dbReference type="NCBI Taxonomy" id="188477"/>
    <lineage>
        <taxon>Eukaryota</taxon>
        <taxon>Metazoa</taxon>
        <taxon>Spiralia</taxon>
        <taxon>Lophotrochozoa</taxon>
        <taxon>Mollusca</taxon>
        <taxon>Gastropoda</taxon>
        <taxon>Heterobranchia</taxon>
        <taxon>Euthyneura</taxon>
        <taxon>Panpulmonata</taxon>
        <taxon>Sacoglossa</taxon>
        <taxon>Placobranchoidea</taxon>
        <taxon>Plakobranchidae</taxon>
        <taxon>Elysia</taxon>
    </lineage>
</organism>
<dbReference type="PROSITE" id="PS00028">
    <property type="entry name" value="ZINC_FINGER_C2H2_1"/>
    <property type="match status" value="1"/>
</dbReference>
<dbReference type="InterPro" id="IPR036236">
    <property type="entry name" value="Znf_C2H2_sf"/>
</dbReference>
<accession>A0A433TYB7</accession>
<evidence type="ECO:0000313" key="7">
    <source>
        <dbReference type="EMBL" id="RUS86566.1"/>
    </source>
</evidence>
<keyword evidence="4" id="KW-0862">Zinc</keyword>
<protein>
    <recommendedName>
        <fullName evidence="6">C2H2-type domain-containing protein</fullName>
    </recommendedName>
</protein>
<evidence type="ECO:0000259" key="6">
    <source>
        <dbReference type="PROSITE" id="PS50157"/>
    </source>
</evidence>
<dbReference type="FunFam" id="3.30.160.60:FF:001119">
    <property type="entry name" value="zinc finger protein 408"/>
    <property type="match status" value="1"/>
</dbReference>
<dbReference type="OrthoDB" id="6214230at2759"/>
<evidence type="ECO:0000256" key="4">
    <source>
        <dbReference type="ARBA" id="ARBA00022833"/>
    </source>
</evidence>
<gene>
    <name evidence="7" type="ORF">EGW08_005647</name>
</gene>
<keyword evidence="2" id="KW-0677">Repeat</keyword>